<sequence length="60" mass="6974">MGDTNRFDAVPDVCPNCHRHLSGTLLIEQVRYHLDGHCIRKSTYVRQQQIRKENPKLPGM</sequence>
<gene>
    <name evidence="1" type="ORF">UU55_C0002G0008</name>
</gene>
<organism evidence="1 2">
    <name type="scientific">candidate division WWE3 bacterium GW2011_GWC2_41_23</name>
    <dbReference type="NCBI Taxonomy" id="1619123"/>
    <lineage>
        <taxon>Bacteria</taxon>
        <taxon>Katanobacteria</taxon>
    </lineage>
</organism>
<evidence type="ECO:0000313" key="2">
    <source>
        <dbReference type="Proteomes" id="UP000033947"/>
    </source>
</evidence>
<comment type="caution">
    <text evidence="1">The sequence shown here is derived from an EMBL/GenBank/DDBJ whole genome shotgun (WGS) entry which is preliminary data.</text>
</comment>
<dbReference type="EMBL" id="LCBB01000002">
    <property type="protein sequence ID" value="KKS03403.1"/>
    <property type="molecule type" value="Genomic_DNA"/>
</dbReference>
<accession>A0A0G0YSM3</accession>
<name>A0A0G0YSM3_UNCKA</name>
<reference evidence="1 2" key="1">
    <citation type="journal article" date="2015" name="Nature">
        <title>rRNA introns, odd ribosomes, and small enigmatic genomes across a large radiation of phyla.</title>
        <authorList>
            <person name="Brown C.T."/>
            <person name="Hug L.A."/>
            <person name="Thomas B.C."/>
            <person name="Sharon I."/>
            <person name="Castelle C.J."/>
            <person name="Singh A."/>
            <person name="Wilkins M.J."/>
            <person name="Williams K.H."/>
            <person name="Banfield J.F."/>
        </authorList>
    </citation>
    <scope>NUCLEOTIDE SEQUENCE [LARGE SCALE GENOMIC DNA]</scope>
</reference>
<dbReference type="AlphaFoldDB" id="A0A0G0YSM3"/>
<proteinExistence type="predicted"/>
<protein>
    <submittedName>
        <fullName evidence="1">Uncharacterized protein</fullName>
    </submittedName>
</protein>
<evidence type="ECO:0000313" key="1">
    <source>
        <dbReference type="EMBL" id="KKS03403.1"/>
    </source>
</evidence>
<dbReference type="Proteomes" id="UP000033947">
    <property type="component" value="Unassembled WGS sequence"/>
</dbReference>